<organism evidence="2 3">
    <name type="scientific">Dentiscutata erythropus</name>
    <dbReference type="NCBI Taxonomy" id="1348616"/>
    <lineage>
        <taxon>Eukaryota</taxon>
        <taxon>Fungi</taxon>
        <taxon>Fungi incertae sedis</taxon>
        <taxon>Mucoromycota</taxon>
        <taxon>Glomeromycotina</taxon>
        <taxon>Glomeromycetes</taxon>
        <taxon>Diversisporales</taxon>
        <taxon>Gigasporaceae</taxon>
        <taxon>Dentiscutata</taxon>
    </lineage>
</organism>
<gene>
    <name evidence="2" type="ORF">DERYTH_LOCUS3787</name>
</gene>
<dbReference type="OrthoDB" id="2307830at2759"/>
<accession>A0A9N9A4X0</accession>
<dbReference type="AlphaFoldDB" id="A0A9N9A4X0"/>
<keyword evidence="1" id="KW-0732">Signal</keyword>
<proteinExistence type="predicted"/>
<keyword evidence="3" id="KW-1185">Reference proteome</keyword>
<feature type="signal peptide" evidence="1">
    <location>
        <begin position="1"/>
        <end position="20"/>
    </location>
</feature>
<dbReference type="Proteomes" id="UP000789405">
    <property type="component" value="Unassembled WGS sequence"/>
</dbReference>
<reference evidence="2" key="1">
    <citation type="submission" date="2021-06" db="EMBL/GenBank/DDBJ databases">
        <authorList>
            <person name="Kallberg Y."/>
            <person name="Tangrot J."/>
            <person name="Rosling A."/>
        </authorList>
    </citation>
    <scope>NUCLEOTIDE SEQUENCE</scope>
    <source>
        <strain evidence="2">MA453B</strain>
    </source>
</reference>
<name>A0A9N9A4X0_9GLOM</name>
<feature type="chain" id="PRO_5040203664" evidence="1">
    <location>
        <begin position="21"/>
        <end position="160"/>
    </location>
</feature>
<sequence length="160" mass="17856">MNRNHIIVLILFATFSVVNSLPQQLVKRNDWGTCFTSEGAFPRLNVATSSGSIVEGQQETFTVSGPPLPNDINEDDRFYIWFVDDDDENKQFPISETPVCGTNGLPQCPIKAGTDFTVYMNVMVPTFPDAFDVYAVIGLRPDRTLGCAYTVEWPNPPKFV</sequence>
<evidence type="ECO:0000313" key="3">
    <source>
        <dbReference type="Proteomes" id="UP000789405"/>
    </source>
</evidence>
<evidence type="ECO:0000313" key="2">
    <source>
        <dbReference type="EMBL" id="CAG8519253.1"/>
    </source>
</evidence>
<evidence type="ECO:0000256" key="1">
    <source>
        <dbReference type="SAM" id="SignalP"/>
    </source>
</evidence>
<comment type="caution">
    <text evidence="2">The sequence shown here is derived from an EMBL/GenBank/DDBJ whole genome shotgun (WGS) entry which is preliminary data.</text>
</comment>
<dbReference type="EMBL" id="CAJVPY010001373">
    <property type="protein sequence ID" value="CAG8519253.1"/>
    <property type="molecule type" value="Genomic_DNA"/>
</dbReference>
<protein>
    <submittedName>
        <fullName evidence="2">13478_t:CDS:1</fullName>
    </submittedName>
</protein>